<accession>A0AA39U1I7</accession>
<dbReference type="AlphaFoldDB" id="A0AA39U1I7"/>
<dbReference type="EMBL" id="JAUEPU010000284">
    <property type="protein sequence ID" value="KAK0472303.1"/>
    <property type="molecule type" value="Genomic_DNA"/>
</dbReference>
<name>A0AA39U1I7_9AGAR</name>
<reference evidence="2" key="1">
    <citation type="submission" date="2023-06" db="EMBL/GenBank/DDBJ databases">
        <authorList>
            <consortium name="Lawrence Berkeley National Laboratory"/>
            <person name="Ahrendt S."/>
            <person name="Sahu N."/>
            <person name="Indic B."/>
            <person name="Wong-Bajracharya J."/>
            <person name="Merenyi Z."/>
            <person name="Ke H.-M."/>
            <person name="Monk M."/>
            <person name="Kocsube S."/>
            <person name="Drula E."/>
            <person name="Lipzen A."/>
            <person name="Balint B."/>
            <person name="Henrissat B."/>
            <person name="Andreopoulos B."/>
            <person name="Martin F.M."/>
            <person name="Harder C.B."/>
            <person name="Rigling D."/>
            <person name="Ford K.L."/>
            <person name="Foster G.D."/>
            <person name="Pangilinan J."/>
            <person name="Papanicolaou A."/>
            <person name="Barry K."/>
            <person name="LaButti K."/>
            <person name="Viragh M."/>
            <person name="Koriabine M."/>
            <person name="Yan M."/>
            <person name="Riley R."/>
            <person name="Champramary S."/>
            <person name="Plett K.L."/>
            <person name="Tsai I.J."/>
            <person name="Slot J."/>
            <person name="Sipos G."/>
            <person name="Plett J."/>
            <person name="Nagy L.G."/>
            <person name="Grigoriev I.V."/>
        </authorList>
    </citation>
    <scope>NUCLEOTIDE SEQUENCE</scope>
    <source>
        <strain evidence="2">HWK02</strain>
    </source>
</reference>
<organism evidence="2 3">
    <name type="scientific">Armillaria luteobubalina</name>
    <dbReference type="NCBI Taxonomy" id="153913"/>
    <lineage>
        <taxon>Eukaryota</taxon>
        <taxon>Fungi</taxon>
        <taxon>Dikarya</taxon>
        <taxon>Basidiomycota</taxon>
        <taxon>Agaricomycotina</taxon>
        <taxon>Agaricomycetes</taxon>
        <taxon>Agaricomycetidae</taxon>
        <taxon>Agaricales</taxon>
        <taxon>Marasmiineae</taxon>
        <taxon>Physalacriaceae</taxon>
        <taxon>Armillaria</taxon>
    </lineage>
</organism>
<keyword evidence="3" id="KW-1185">Reference proteome</keyword>
<comment type="caution">
    <text evidence="2">The sequence shown here is derived from an EMBL/GenBank/DDBJ whole genome shotgun (WGS) entry which is preliminary data.</text>
</comment>
<evidence type="ECO:0000313" key="2">
    <source>
        <dbReference type="EMBL" id="KAK0472303.1"/>
    </source>
</evidence>
<protein>
    <submittedName>
        <fullName evidence="2">Uncharacterized protein</fullName>
    </submittedName>
</protein>
<evidence type="ECO:0000256" key="1">
    <source>
        <dbReference type="SAM" id="Phobius"/>
    </source>
</evidence>
<feature type="transmembrane region" description="Helical" evidence="1">
    <location>
        <begin position="74"/>
        <end position="107"/>
    </location>
</feature>
<proteinExistence type="predicted"/>
<feature type="transmembrane region" description="Helical" evidence="1">
    <location>
        <begin position="119"/>
        <end position="137"/>
    </location>
</feature>
<feature type="transmembrane region" description="Helical" evidence="1">
    <location>
        <begin position="247"/>
        <end position="266"/>
    </location>
</feature>
<sequence length="305" mass="33661">MPTDTYAGQSVVAIFNCLQLLGLTLLLLVLLPALFSTRINRAKTWHTMILSGIIYNLCYLPLMILGQQTGPPPSFLICLLQSCLIYCAPVLLMSFALVFLVDLFLVLTRVVYGTALSSSTWIQILLMAVPSLIYVVVFTTTLSKGLQERDTIERDEANLYCHSTASSPSVFTAIVVLIEASAMVILEVYMVFLLWKTKRRLKATGVSDNLSSTFPLSLFFRTLAFGVYVLLSIGITSASLFPSSNSPYWNLALTSPPIGMALPFGMQKDIIDFYYQRPRRGNHGPPIEDLGWGANPTLLELGSLV</sequence>
<keyword evidence="1" id="KW-0472">Membrane</keyword>
<keyword evidence="1" id="KW-1133">Transmembrane helix</keyword>
<feature type="transmembrane region" description="Helical" evidence="1">
    <location>
        <begin position="12"/>
        <end position="35"/>
    </location>
</feature>
<gene>
    <name evidence="2" type="ORF">EDD18DRAFT_1232367</name>
</gene>
<feature type="transmembrane region" description="Helical" evidence="1">
    <location>
        <begin position="47"/>
        <end position="68"/>
    </location>
</feature>
<feature type="transmembrane region" description="Helical" evidence="1">
    <location>
        <begin position="216"/>
        <end position="241"/>
    </location>
</feature>
<dbReference type="Proteomes" id="UP001175228">
    <property type="component" value="Unassembled WGS sequence"/>
</dbReference>
<evidence type="ECO:0000313" key="3">
    <source>
        <dbReference type="Proteomes" id="UP001175228"/>
    </source>
</evidence>
<keyword evidence="1" id="KW-0812">Transmembrane</keyword>
<feature type="transmembrane region" description="Helical" evidence="1">
    <location>
        <begin position="170"/>
        <end position="195"/>
    </location>
</feature>